<comment type="caution">
    <text evidence="2">The sequence shown here is derived from an EMBL/GenBank/DDBJ whole genome shotgun (WGS) entry which is preliminary data.</text>
</comment>
<keyword evidence="3" id="KW-1185">Reference proteome</keyword>
<name>A0A229FWI4_9BURK</name>
<gene>
    <name evidence="2" type="ORF">AOC33_04700</name>
</gene>
<evidence type="ECO:0008006" key="4">
    <source>
        <dbReference type="Google" id="ProtNLM"/>
    </source>
</evidence>
<evidence type="ECO:0000256" key="1">
    <source>
        <dbReference type="SAM" id="SignalP"/>
    </source>
</evidence>
<sequence length="125" mass="13558">MRNSFKRHFSHWIAILAVLMSSVAPTVSQAVSLAQNGQGISIEVCTTTGIQMTQVIDASDADEPARANGHCPLCVVHGNFVLPLNHELSFAKPVNSNIYPQLFYQSSKPLFAWVALPSRAPPSLV</sequence>
<keyword evidence="1" id="KW-0732">Signal</keyword>
<feature type="chain" id="PRO_5013370990" description="DUF2946 domain-containing protein" evidence="1">
    <location>
        <begin position="31"/>
        <end position="125"/>
    </location>
</feature>
<organism evidence="2 3">
    <name type="scientific">Polynucleobacter cosmopolitanus</name>
    <dbReference type="NCBI Taxonomy" id="351345"/>
    <lineage>
        <taxon>Bacteria</taxon>
        <taxon>Pseudomonadati</taxon>
        <taxon>Pseudomonadota</taxon>
        <taxon>Betaproteobacteria</taxon>
        <taxon>Burkholderiales</taxon>
        <taxon>Burkholderiaceae</taxon>
        <taxon>Polynucleobacter</taxon>
    </lineage>
</organism>
<dbReference type="AlphaFoldDB" id="A0A229FWI4"/>
<feature type="signal peptide" evidence="1">
    <location>
        <begin position="1"/>
        <end position="30"/>
    </location>
</feature>
<dbReference type="Proteomes" id="UP000215188">
    <property type="component" value="Unassembled WGS sequence"/>
</dbReference>
<dbReference type="OrthoDB" id="8536886at2"/>
<accession>A0A229FWI4</accession>
<dbReference type="InterPro" id="IPR021333">
    <property type="entry name" value="DUF2946"/>
</dbReference>
<proteinExistence type="predicted"/>
<reference evidence="2 3" key="1">
    <citation type="submission" date="2017-06" db="EMBL/GenBank/DDBJ databases">
        <title>Reclassification of a Polynucleobacter cosmopolitanus strain isolated from tropical Lake Victoria as Polynucleobacter victoriensis comb. nov.</title>
        <authorList>
            <person name="Hahn M.W."/>
        </authorList>
    </citation>
    <scope>NUCLEOTIDE SEQUENCE [LARGE SCALE GENOMIC DNA]</scope>
    <source>
        <strain evidence="2 3">MWH-MoIso2</strain>
    </source>
</reference>
<dbReference type="Pfam" id="PF11162">
    <property type="entry name" value="DUF2946"/>
    <property type="match status" value="1"/>
</dbReference>
<dbReference type="EMBL" id="NJGG01000001">
    <property type="protein sequence ID" value="OXL16367.1"/>
    <property type="molecule type" value="Genomic_DNA"/>
</dbReference>
<protein>
    <recommendedName>
        <fullName evidence="4">DUF2946 domain-containing protein</fullName>
    </recommendedName>
</protein>
<evidence type="ECO:0000313" key="3">
    <source>
        <dbReference type="Proteomes" id="UP000215188"/>
    </source>
</evidence>
<evidence type="ECO:0000313" key="2">
    <source>
        <dbReference type="EMBL" id="OXL16367.1"/>
    </source>
</evidence>